<feature type="transmembrane region" description="Helical" evidence="1">
    <location>
        <begin position="276"/>
        <end position="302"/>
    </location>
</feature>
<dbReference type="STRING" id="1029756.W911_07280"/>
<keyword evidence="1" id="KW-1133">Transmembrane helix</keyword>
<feature type="transmembrane region" description="Helical" evidence="1">
    <location>
        <begin position="88"/>
        <end position="111"/>
    </location>
</feature>
<feature type="transmembrane region" description="Helical" evidence="1">
    <location>
        <begin position="220"/>
        <end position="238"/>
    </location>
</feature>
<feature type="transmembrane region" description="Helical" evidence="1">
    <location>
        <begin position="179"/>
        <end position="199"/>
    </location>
</feature>
<proteinExistence type="predicted"/>
<feature type="transmembrane region" description="Helical" evidence="1">
    <location>
        <begin position="373"/>
        <end position="393"/>
    </location>
</feature>
<dbReference type="InterPro" id="IPR010266">
    <property type="entry name" value="NnrS"/>
</dbReference>
<organism evidence="2 3">
    <name type="scientific">Hyphomicrobium nitrativorans NL23</name>
    <dbReference type="NCBI Taxonomy" id="1029756"/>
    <lineage>
        <taxon>Bacteria</taxon>
        <taxon>Pseudomonadati</taxon>
        <taxon>Pseudomonadota</taxon>
        <taxon>Alphaproteobacteria</taxon>
        <taxon>Hyphomicrobiales</taxon>
        <taxon>Hyphomicrobiaceae</taxon>
        <taxon>Hyphomicrobium</taxon>
    </lineage>
</organism>
<dbReference type="Proteomes" id="UP000018542">
    <property type="component" value="Chromosome"/>
</dbReference>
<evidence type="ECO:0000313" key="3">
    <source>
        <dbReference type="Proteomes" id="UP000018542"/>
    </source>
</evidence>
<feature type="transmembrane region" description="Helical" evidence="1">
    <location>
        <begin position="23"/>
        <end position="43"/>
    </location>
</feature>
<sequence>MATIDDTHTSRPLAFLSLGFRPFFLFGALYAALLVALWVPWFLGLIAVPSAFPPVAWHAHELLFGFVPAIIAGFLLTAVPNWTGRAPVAGTGLALLLFVWLLGRISIAFSGHLDPRVTAAVCVAFPLVLAAVIGREIVAARNWRNLKIVAVLCGIAIADALFHYEIFVFGRTKFAHTGALALVLMLVMIVAGRIIPLFTTNWLLQNRAVGGTLPVSFNRGDIVSMLLSGAALAAWVFLPLYDEVTWGIPAAGGMLTAAGIANLWRQVRWAPHRTFAEPLLAILHVAYAFVGIGFVLTGLGVLWDDAGFASAGLHAWTTGALATMMIAVMTRVSRGHTGRRLTAPWPTVVLYVAMLVAVVSRLIVSLAPEHTMVLLPLSGVAWVLAFGGFAILYGPMLARPRVT</sequence>
<keyword evidence="3" id="KW-1185">Reference proteome</keyword>
<feature type="transmembrane region" description="Helical" evidence="1">
    <location>
        <begin position="55"/>
        <end position="76"/>
    </location>
</feature>
<feature type="transmembrane region" description="Helical" evidence="1">
    <location>
        <begin position="117"/>
        <end position="134"/>
    </location>
</feature>
<dbReference type="RefSeq" id="WP_023786844.1">
    <property type="nucleotide sequence ID" value="NC_022997.1"/>
</dbReference>
<gene>
    <name evidence="2" type="ORF">W911_07280</name>
</gene>
<name>V5SE34_9HYPH</name>
<dbReference type="Pfam" id="PF05940">
    <property type="entry name" value="NnrS"/>
    <property type="match status" value="1"/>
</dbReference>
<dbReference type="PATRIC" id="fig|1029756.8.peg.1525"/>
<protein>
    <submittedName>
        <fullName evidence="2">Short-chain dehydrogenase</fullName>
    </submittedName>
</protein>
<dbReference type="OrthoDB" id="9770040at2"/>
<feature type="transmembrane region" description="Helical" evidence="1">
    <location>
        <begin position="146"/>
        <end position="167"/>
    </location>
</feature>
<feature type="transmembrane region" description="Helical" evidence="1">
    <location>
        <begin position="244"/>
        <end position="264"/>
    </location>
</feature>
<dbReference type="AlphaFoldDB" id="V5SE34"/>
<keyword evidence="1" id="KW-0472">Membrane</keyword>
<evidence type="ECO:0000313" key="2">
    <source>
        <dbReference type="EMBL" id="AHB48224.1"/>
    </source>
</evidence>
<reference evidence="2 3" key="1">
    <citation type="journal article" date="2014" name="Genome Announc.">
        <title>Complete Genome Sequence of Hyphomicrobium nitrativorans Strain NL23, a Denitrifying Bacterium Isolated from Biofilm of a Methanol-Fed Denitrification System Treating Seawater at the Montreal Biodome.</title>
        <authorList>
            <person name="Martineau C."/>
            <person name="Villeneuve C."/>
            <person name="Mauffrey F."/>
            <person name="Villemur R."/>
        </authorList>
    </citation>
    <scope>NUCLEOTIDE SEQUENCE [LARGE SCALE GENOMIC DNA]</scope>
    <source>
        <strain evidence="2">NL23</strain>
    </source>
</reference>
<dbReference type="EMBL" id="CP006912">
    <property type="protein sequence ID" value="AHB48224.1"/>
    <property type="molecule type" value="Genomic_DNA"/>
</dbReference>
<dbReference type="KEGG" id="hni:W911_07280"/>
<accession>V5SE34</accession>
<feature type="transmembrane region" description="Helical" evidence="1">
    <location>
        <begin position="308"/>
        <end position="328"/>
    </location>
</feature>
<evidence type="ECO:0000256" key="1">
    <source>
        <dbReference type="SAM" id="Phobius"/>
    </source>
</evidence>
<keyword evidence="1" id="KW-0812">Transmembrane</keyword>
<dbReference type="HOGENOM" id="CLU_041785_2_0_5"/>
<feature type="transmembrane region" description="Helical" evidence="1">
    <location>
        <begin position="348"/>
        <end position="367"/>
    </location>
</feature>